<feature type="region of interest" description="Disordered" evidence="1">
    <location>
        <begin position="105"/>
        <end position="130"/>
    </location>
</feature>
<dbReference type="RefSeq" id="WP_130199457.1">
    <property type="nucleotide sequence ID" value="NZ_QVFV01000003.1"/>
</dbReference>
<evidence type="ECO:0000313" key="2">
    <source>
        <dbReference type="EMBL" id="RZM77724.1"/>
    </source>
</evidence>
<reference evidence="2 3" key="1">
    <citation type="submission" date="2018-11" db="EMBL/GenBank/DDBJ databases">
        <title>Whole genome sequencing of an environmental sample.</title>
        <authorList>
            <person name="Sarangi A.N."/>
            <person name="Singh D."/>
            <person name="Tripathy S."/>
        </authorList>
    </citation>
    <scope>NUCLEOTIDE SEQUENCE [LARGE SCALE GENOMIC DNA]</scope>
    <source>
        <strain evidence="2 3">Lakshadweep</strain>
    </source>
</reference>
<name>A0A4Q7E6K5_9CYAN</name>
<dbReference type="EMBL" id="QVFV01000003">
    <property type="protein sequence ID" value="RZM77724.1"/>
    <property type="molecule type" value="Genomic_DNA"/>
</dbReference>
<comment type="caution">
    <text evidence="2">The sequence shown here is derived from an EMBL/GenBank/DDBJ whole genome shotgun (WGS) entry which is preliminary data.</text>
</comment>
<sequence>MDGHSRPYFSGIDQSLNFQQKEALTQGIQQVISTTPTGFESFDFKFARRDARIYRLKTGVILLVVTDEHLDTVVYNDTVAQLKDTLESDPHSAVSTFRLLAGSTTLNRPTEGGAADAPSESPASSPSAPVVASAPGGTAIVTWGSYLATLNALTDATAQYLGKIVVANTWRTTRPKDDHLDVMQLDRNGHFSVTAEAQIAPAASIDQAIHAALDQWVSTFIKRCSMIIRDYQALVIEQQLTPEQRAVLQVDQAPVE</sequence>
<dbReference type="Proteomes" id="UP000292459">
    <property type="component" value="Unassembled WGS sequence"/>
</dbReference>
<accession>A0A4Q7E6K5</accession>
<protein>
    <submittedName>
        <fullName evidence="2">Uncharacterized protein</fullName>
    </submittedName>
</protein>
<gene>
    <name evidence="2" type="ORF">DYY88_14165</name>
</gene>
<proteinExistence type="predicted"/>
<feature type="compositionally biased region" description="Low complexity" evidence="1">
    <location>
        <begin position="114"/>
        <end position="130"/>
    </location>
</feature>
<evidence type="ECO:0000313" key="3">
    <source>
        <dbReference type="Proteomes" id="UP000292459"/>
    </source>
</evidence>
<dbReference type="AlphaFoldDB" id="A0A4Q7E6K5"/>
<organism evidence="2 3">
    <name type="scientific">Leptolyngbya iicbica LK</name>
    <dbReference type="NCBI Taxonomy" id="2294035"/>
    <lineage>
        <taxon>Bacteria</taxon>
        <taxon>Bacillati</taxon>
        <taxon>Cyanobacteriota</taxon>
        <taxon>Cyanophyceae</taxon>
        <taxon>Leptolyngbyales</taxon>
        <taxon>Leptolyngbyaceae</taxon>
        <taxon>Leptolyngbya group</taxon>
        <taxon>Leptolyngbya</taxon>
        <taxon>Leptolyngbya iicbica</taxon>
    </lineage>
</organism>
<evidence type="ECO:0000256" key="1">
    <source>
        <dbReference type="SAM" id="MobiDB-lite"/>
    </source>
</evidence>
<keyword evidence="3" id="KW-1185">Reference proteome</keyword>
<dbReference type="OrthoDB" id="528641at2"/>